<comment type="caution">
    <text evidence="1">The sequence shown here is derived from an EMBL/GenBank/DDBJ whole genome shotgun (WGS) entry which is preliminary data.</text>
</comment>
<protein>
    <submittedName>
        <fullName evidence="1">Uncharacterized protein</fullName>
    </submittedName>
</protein>
<accession>A0AAV6UR02</accession>
<name>A0AAV6UR02_9ARAC</name>
<proteinExistence type="predicted"/>
<evidence type="ECO:0000313" key="2">
    <source>
        <dbReference type="Proteomes" id="UP000827092"/>
    </source>
</evidence>
<dbReference type="Proteomes" id="UP000827092">
    <property type="component" value="Unassembled WGS sequence"/>
</dbReference>
<dbReference type="AlphaFoldDB" id="A0AAV6UR02"/>
<gene>
    <name evidence="1" type="ORF">JTE90_027675</name>
</gene>
<reference evidence="1 2" key="1">
    <citation type="journal article" date="2022" name="Nat. Ecol. Evol.">
        <title>A masculinizing supergene underlies an exaggerated male reproductive morph in a spider.</title>
        <authorList>
            <person name="Hendrickx F."/>
            <person name="De Corte Z."/>
            <person name="Sonet G."/>
            <person name="Van Belleghem S.M."/>
            <person name="Kostlbacher S."/>
            <person name="Vangestel C."/>
        </authorList>
    </citation>
    <scope>NUCLEOTIDE SEQUENCE [LARGE SCALE GENOMIC DNA]</scope>
    <source>
        <strain evidence="1">W744_W776</strain>
    </source>
</reference>
<sequence length="102" mass="11444">MSCSISHAHSPSSILHYHALITWDPRCNLRNTRFSTTATTNYHRQRPYYVKQEALVTTCVARVSPSVRPYYPPPAKLNGSLDKVGLSRGAARWHVAGTRHLG</sequence>
<keyword evidence="2" id="KW-1185">Reference proteome</keyword>
<organism evidence="1 2">
    <name type="scientific">Oedothorax gibbosus</name>
    <dbReference type="NCBI Taxonomy" id="931172"/>
    <lineage>
        <taxon>Eukaryota</taxon>
        <taxon>Metazoa</taxon>
        <taxon>Ecdysozoa</taxon>
        <taxon>Arthropoda</taxon>
        <taxon>Chelicerata</taxon>
        <taxon>Arachnida</taxon>
        <taxon>Araneae</taxon>
        <taxon>Araneomorphae</taxon>
        <taxon>Entelegynae</taxon>
        <taxon>Araneoidea</taxon>
        <taxon>Linyphiidae</taxon>
        <taxon>Erigoninae</taxon>
        <taxon>Oedothorax</taxon>
    </lineage>
</organism>
<evidence type="ECO:0000313" key="1">
    <source>
        <dbReference type="EMBL" id="KAG8186005.1"/>
    </source>
</evidence>
<dbReference type="EMBL" id="JAFNEN010000317">
    <property type="protein sequence ID" value="KAG8186005.1"/>
    <property type="molecule type" value="Genomic_DNA"/>
</dbReference>